<dbReference type="EMBL" id="UZAU01000815">
    <property type="status" value="NOT_ANNOTATED_CDS"/>
    <property type="molecule type" value="Genomic_DNA"/>
</dbReference>
<organism evidence="2 3">
    <name type="scientific">Cannabis sativa</name>
    <name type="common">Hemp</name>
    <name type="synonym">Marijuana</name>
    <dbReference type="NCBI Taxonomy" id="3483"/>
    <lineage>
        <taxon>Eukaryota</taxon>
        <taxon>Viridiplantae</taxon>
        <taxon>Streptophyta</taxon>
        <taxon>Embryophyta</taxon>
        <taxon>Tracheophyta</taxon>
        <taxon>Spermatophyta</taxon>
        <taxon>Magnoliopsida</taxon>
        <taxon>eudicotyledons</taxon>
        <taxon>Gunneridae</taxon>
        <taxon>Pentapetalae</taxon>
        <taxon>rosids</taxon>
        <taxon>fabids</taxon>
        <taxon>Rosales</taxon>
        <taxon>Cannabaceae</taxon>
        <taxon>Cannabis</taxon>
    </lineage>
</organism>
<dbReference type="AlphaFoldDB" id="A0A803QIC5"/>
<dbReference type="Gramene" id="evm.model.10.1079">
    <property type="protein sequence ID" value="cds.evm.model.10.1079"/>
    <property type="gene ID" value="evm.TU.10.1079"/>
</dbReference>
<dbReference type="InterPro" id="IPR053346">
    <property type="entry name" value="Fra_a_1-associated"/>
</dbReference>
<protein>
    <recommendedName>
        <fullName evidence="4">Mal d 1-associated protein</fullName>
    </recommendedName>
</protein>
<dbReference type="OMA" id="FGFPPAH"/>
<sequence>MGWIWRDDDLESPPPGDFPRFQNPNPSAHADSCTTRKVVTSNCRTDEVQPGKFVRKCEKTEQLLRDCVGRPPEIVQSNKEYTEDDVTDQVLRGSSPLGIGRFFEAAEDLRDGFCNAFRDPRIFDGDSSSSPASKHRGVPIESNPQKGEKRRNFKSGDIDLSGLTRDV</sequence>
<dbReference type="Proteomes" id="UP000596661">
    <property type="component" value="Unassembled WGS sequence"/>
</dbReference>
<evidence type="ECO:0000313" key="2">
    <source>
        <dbReference type="EnsemblPlants" id="cds.evm.model.10.1079"/>
    </source>
</evidence>
<reference evidence="2" key="1">
    <citation type="submission" date="2021-03" db="UniProtKB">
        <authorList>
            <consortium name="EnsemblPlants"/>
        </authorList>
    </citation>
    <scope>IDENTIFICATION</scope>
</reference>
<accession>A0A803QIC5</accession>
<evidence type="ECO:0000313" key="3">
    <source>
        <dbReference type="Proteomes" id="UP000596661"/>
    </source>
</evidence>
<proteinExistence type="predicted"/>
<keyword evidence="3" id="KW-1185">Reference proteome</keyword>
<feature type="region of interest" description="Disordered" evidence="1">
    <location>
        <begin position="1"/>
        <end position="33"/>
    </location>
</feature>
<dbReference type="EnsemblPlants" id="evm.model.10.1079">
    <property type="protein sequence ID" value="cds.evm.model.10.1079"/>
    <property type="gene ID" value="evm.TU.10.1079"/>
</dbReference>
<name>A0A803QIC5_CANSA</name>
<dbReference type="PANTHER" id="PTHR35722:SF1">
    <property type="entry name" value="MAL D 1-ASSOCIATED PROTEIN"/>
    <property type="match status" value="1"/>
</dbReference>
<evidence type="ECO:0008006" key="4">
    <source>
        <dbReference type="Google" id="ProtNLM"/>
    </source>
</evidence>
<feature type="compositionally biased region" description="Polar residues" evidence="1">
    <location>
        <begin position="22"/>
        <end position="33"/>
    </location>
</feature>
<evidence type="ECO:0000256" key="1">
    <source>
        <dbReference type="SAM" id="MobiDB-lite"/>
    </source>
</evidence>
<feature type="region of interest" description="Disordered" evidence="1">
    <location>
        <begin position="123"/>
        <end position="167"/>
    </location>
</feature>
<dbReference type="PANTHER" id="PTHR35722">
    <property type="entry name" value="MAL D 1-ASSOCIATED PROTEIN"/>
    <property type="match status" value="1"/>
</dbReference>